<feature type="transmembrane region" description="Helical" evidence="1">
    <location>
        <begin position="209"/>
        <end position="231"/>
    </location>
</feature>
<dbReference type="Gene3D" id="1.25.40.590">
    <property type="entry name" value="Type IV / VI secretion system, DotU"/>
    <property type="match status" value="1"/>
</dbReference>
<dbReference type="PANTHER" id="PTHR38033:SF1">
    <property type="entry name" value="DOTU FAMILY TYPE IV_VI SECRETION SYSTEM PROTEIN"/>
    <property type="match status" value="1"/>
</dbReference>
<evidence type="ECO:0000313" key="4">
    <source>
        <dbReference type="Proteomes" id="UP000193942"/>
    </source>
</evidence>
<keyword evidence="1" id="KW-1133">Transmembrane helix</keyword>
<dbReference type="InterPro" id="IPR038522">
    <property type="entry name" value="T4/T6SS_DotU_sf"/>
</dbReference>
<evidence type="ECO:0000259" key="2">
    <source>
        <dbReference type="Pfam" id="PF09850"/>
    </source>
</evidence>
<evidence type="ECO:0000313" key="3">
    <source>
        <dbReference type="EMBL" id="OSK87991.1"/>
    </source>
</evidence>
<name>A0A1X3IT01_ECOLX</name>
<keyword evidence="1" id="KW-0472">Membrane</keyword>
<reference evidence="3 4" key="1">
    <citation type="submission" date="2010-04" db="EMBL/GenBank/DDBJ databases">
        <title>The Genome Sequence of Escherichia coli TA447.</title>
        <authorList>
            <consortium name="The Broad Institute Genome Sequencing Platform"/>
            <consortium name="The Broad Institute Genome Sequencing Center for Infectious Disease"/>
            <person name="Feldgarden M."/>
            <person name="Gordon D.M."/>
            <person name="Johnson J.R."/>
            <person name="Johnston B.D."/>
            <person name="Young S."/>
            <person name="Zeng Q."/>
            <person name="Koehrsen M."/>
            <person name="Alvarado L."/>
            <person name="Berlin A.M."/>
            <person name="Borenstein D."/>
            <person name="Chapman S.B."/>
            <person name="Chen Z."/>
            <person name="Engels R."/>
            <person name="Freedman E."/>
            <person name="Gellesch M."/>
            <person name="Goldberg J."/>
            <person name="Griggs A."/>
            <person name="Gujja S."/>
            <person name="Heilman E.R."/>
            <person name="Heiman D.I."/>
            <person name="Hepburn T.A."/>
            <person name="Howarth C."/>
            <person name="Jen D."/>
            <person name="Larson L."/>
            <person name="Mehta T."/>
            <person name="Park D."/>
            <person name="Pearson M."/>
            <person name="Richards J."/>
            <person name="Roberts A."/>
            <person name="Saif S."/>
            <person name="Shea T.D."/>
            <person name="Shenoy N."/>
            <person name="Sisk P."/>
            <person name="Stolte C."/>
            <person name="Sykes S.N."/>
            <person name="Walk T."/>
            <person name="White J."/>
            <person name="Yandava C."/>
            <person name="Haas B."/>
            <person name="Henn M.R."/>
            <person name="Nusbaum C."/>
            <person name="Birren B."/>
        </authorList>
    </citation>
    <scope>NUCLEOTIDE SEQUENCE [LARGE SCALE GENOMIC DNA]</scope>
    <source>
        <strain evidence="3 4">TA447</strain>
    </source>
</reference>
<dbReference type="Proteomes" id="UP000193942">
    <property type="component" value="Unassembled WGS sequence"/>
</dbReference>
<accession>A0A1X3IT01</accession>
<dbReference type="EMBL" id="ADIZ01000046">
    <property type="protein sequence ID" value="OSK87991.1"/>
    <property type="molecule type" value="Genomic_DNA"/>
</dbReference>
<dbReference type="PANTHER" id="PTHR38033">
    <property type="entry name" value="MEMBRANE PROTEIN-RELATED"/>
    <property type="match status" value="1"/>
</dbReference>
<sequence>MSLTRRISASVGRFQLQFIVSGGKTCYMNIYFMEVLVNIVECYMPVFKLISSVKVFPEEYGDYGSTRKHIIDTVEDVVRNSDKISLSDSELDAAFYSIVVMLDEVILCSELPYRKEWRDNLLQVKYFGHSTGGVEFFNMLNKIIESGSQAGWVFLLCLLLGFRGKYSVSNNDEINDYILRLKKQCGLNIRVEEKNKIAFKQKKNKSSWFDFYLSLAGIIIIYFALLFLIYVR</sequence>
<comment type="caution">
    <text evidence="3">The sequence shown here is derived from an EMBL/GenBank/DDBJ whole genome shotgun (WGS) entry which is preliminary data.</text>
</comment>
<evidence type="ECO:0000256" key="1">
    <source>
        <dbReference type="SAM" id="Phobius"/>
    </source>
</evidence>
<feature type="domain" description="Type IV / VI secretion system DotU" evidence="2">
    <location>
        <begin position="39"/>
        <end position="231"/>
    </location>
</feature>
<gene>
    <name evidence="3" type="ORF">ECXG_04188</name>
</gene>
<protein>
    <submittedName>
        <fullName evidence="3">Type IV / VI secretion system protein, DotU family</fullName>
    </submittedName>
</protein>
<dbReference type="InterPro" id="IPR017732">
    <property type="entry name" value="T4/T6SS_DotU"/>
</dbReference>
<proteinExistence type="predicted"/>
<dbReference type="Pfam" id="PF09850">
    <property type="entry name" value="DotU"/>
    <property type="match status" value="1"/>
</dbReference>
<keyword evidence="1" id="KW-0812">Transmembrane</keyword>
<organism evidence="3 4">
    <name type="scientific">Escherichia coli TA447</name>
    <dbReference type="NCBI Taxonomy" id="656447"/>
    <lineage>
        <taxon>Bacteria</taxon>
        <taxon>Pseudomonadati</taxon>
        <taxon>Pseudomonadota</taxon>
        <taxon>Gammaproteobacteria</taxon>
        <taxon>Enterobacterales</taxon>
        <taxon>Enterobacteriaceae</taxon>
        <taxon>Escherichia</taxon>
    </lineage>
</organism>
<dbReference type="AlphaFoldDB" id="A0A1X3IT01"/>